<proteinExistence type="predicted"/>
<feature type="domain" description="VWFA" evidence="4">
    <location>
        <begin position="11"/>
        <end position="135"/>
    </location>
</feature>
<evidence type="ECO:0000256" key="2">
    <source>
        <dbReference type="ARBA" id="ARBA00022525"/>
    </source>
</evidence>
<keyword evidence="3" id="KW-0732">Signal</keyword>
<evidence type="ECO:0000313" key="6">
    <source>
        <dbReference type="Proteomes" id="UP000240572"/>
    </source>
</evidence>
<name>A0A2P8DDD3_9BACT</name>
<accession>A0A2P8DDD3</accession>
<dbReference type="InterPro" id="IPR002035">
    <property type="entry name" value="VWF_A"/>
</dbReference>
<dbReference type="InterPro" id="IPR036465">
    <property type="entry name" value="vWFA_dom_sf"/>
</dbReference>
<comment type="caution">
    <text evidence="5">The sequence shown here is derived from an EMBL/GenBank/DDBJ whole genome shotgun (WGS) entry which is preliminary data.</text>
</comment>
<dbReference type="PROSITE" id="PS50234">
    <property type="entry name" value="VWFA"/>
    <property type="match status" value="1"/>
</dbReference>
<protein>
    <submittedName>
        <fullName evidence="5">von Willebrand factor type A domain-containing protein</fullName>
    </submittedName>
</protein>
<dbReference type="Proteomes" id="UP000240572">
    <property type="component" value="Unassembled WGS sequence"/>
</dbReference>
<keyword evidence="2" id="KW-0964">Secreted</keyword>
<evidence type="ECO:0000256" key="1">
    <source>
        <dbReference type="ARBA" id="ARBA00004613"/>
    </source>
</evidence>
<dbReference type="InterPro" id="IPR056861">
    <property type="entry name" value="HMCN1-like_VWA"/>
</dbReference>
<dbReference type="CDD" id="cd00198">
    <property type="entry name" value="vWFA"/>
    <property type="match status" value="1"/>
</dbReference>
<dbReference type="PANTHER" id="PTHR47763:SF4">
    <property type="entry name" value="ALPHA-PROTEIN KINASE VWKA"/>
    <property type="match status" value="1"/>
</dbReference>
<dbReference type="RefSeq" id="WP_106521892.1">
    <property type="nucleotide sequence ID" value="NZ_PYGD01000001.1"/>
</dbReference>
<dbReference type="SUPFAM" id="SSF53300">
    <property type="entry name" value="vWA-like"/>
    <property type="match status" value="1"/>
</dbReference>
<reference evidence="5 6" key="1">
    <citation type="submission" date="2018-03" db="EMBL/GenBank/DDBJ databases">
        <title>Genomic Encyclopedia of Type Strains, Phase III (KMG-III): the genomes of soil and plant-associated and newly described type strains.</title>
        <authorList>
            <person name="Whitman W."/>
        </authorList>
    </citation>
    <scope>NUCLEOTIDE SEQUENCE [LARGE SCALE GENOMIC DNA]</scope>
    <source>
        <strain evidence="5 6">CGMCC 1.12700</strain>
    </source>
</reference>
<evidence type="ECO:0000256" key="3">
    <source>
        <dbReference type="ARBA" id="ARBA00022729"/>
    </source>
</evidence>
<sequence length="227" mass="25521">MSNQGLKYNVDLVFCIDVTGSMHGILETVKSNALKMYPDLQRALEEKDKNVEALRIKVIAYRDFYADGSDAVLSTEFIDIKNDAGKFESFVRTLRPEGGGDEPENGLEALALAMRSDWVREGDRQRHIIVVWSDASTHPLEKSRHGAGENYPEGMPADFNELTDWWDGQTYMSNRSAKRLVIFAPDCNAWTDIATHWENTVHYPSKAGQGLADVDYKTIMSAIINSI</sequence>
<dbReference type="EMBL" id="PYGD01000001">
    <property type="protein sequence ID" value="PSK95228.1"/>
    <property type="molecule type" value="Genomic_DNA"/>
</dbReference>
<organism evidence="5 6">
    <name type="scientific">Taibaiella chishuiensis</name>
    <dbReference type="NCBI Taxonomy" id="1434707"/>
    <lineage>
        <taxon>Bacteria</taxon>
        <taxon>Pseudomonadati</taxon>
        <taxon>Bacteroidota</taxon>
        <taxon>Chitinophagia</taxon>
        <taxon>Chitinophagales</taxon>
        <taxon>Chitinophagaceae</taxon>
        <taxon>Taibaiella</taxon>
    </lineage>
</organism>
<gene>
    <name evidence="5" type="ORF">B0I18_1011394</name>
</gene>
<comment type="subcellular location">
    <subcellularLocation>
        <location evidence="1">Secreted</location>
    </subcellularLocation>
</comment>
<evidence type="ECO:0000313" key="5">
    <source>
        <dbReference type="EMBL" id="PSK95228.1"/>
    </source>
</evidence>
<dbReference type="InterPro" id="IPR052969">
    <property type="entry name" value="Thr-specific_kinase-like"/>
</dbReference>
<evidence type="ECO:0000259" key="4">
    <source>
        <dbReference type="PROSITE" id="PS50234"/>
    </source>
</evidence>
<dbReference type="OrthoDB" id="9805121at2"/>
<dbReference type="PANTHER" id="PTHR47763">
    <property type="entry name" value="ALPHA-PROTEIN KINASE VWKA"/>
    <property type="match status" value="1"/>
</dbReference>
<keyword evidence="6" id="KW-1185">Reference proteome</keyword>
<dbReference type="Gene3D" id="3.40.50.410">
    <property type="entry name" value="von Willebrand factor, type A domain"/>
    <property type="match status" value="1"/>
</dbReference>
<dbReference type="Pfam" id="PF25106">
    <property type="entry name" value="VWA_4"/>
    <property type="match status" value="1"/>
</dbReference>
<dbReference type="AlphaFoldDB" id="A0A2P8DDD3"/>